<reference evidence="1" key="2">
    <citation type="journal article" date="2022" name="New Phytol.">
        <title>Evolutionary transition to the ectomycorrhizal habit in the genomes of a hyperdiverse lineage of mushroom-forming fungi.</title>
        <authorList>
            <person name="Looney B."/>
            <person name="Miyauchi S."/>
            <person name="Morin E."/>
            <person name="Drula E."/>
            <person name="Courty P.E."/>
            <person name="Kohler A."/>
            <person name="Kuo A."/>
            <person name="LaButti K."/>
            <person name="Pangilinan J."/>
            <person name="Lipzen A."/>
            <person name="Riley R."/>
            <person name="Andreopoulos W."/>
            <person name="He G."/>
            <person name="Johnson J."/>
            <person name="Nolan M."/>
            <person name="Tritt A."/>
            <person name="Barry K.W."/>
            <person name="Grigoriev I.V."/>
            <person name="Nagy L.G."/>
            <person name="Hibbett D."/>
            <person name="Henrissat B."/>
            <person name="Matheny P.B."/>
            <person name="Labbe J."/>
            <person name="Martin F.M."/>
        </authorList>
    </citation>
    <scope>NUCLEOTIDE SEQUENCE</scope>
    <source>
        <strain evidence="1">EC-137</strain>
    </source>
</reference>
<accession>A0ACB8QXA2</accession>
<gene>
    <name evidence="1" type="ORF">K488DRAFT_67790</name>
</gene>
<keyword evidence="2" id="KW-1185">Reference proteome</keyword>
<evidence type="ECO:0000313" key="2">
    <source>
        <dbReference type="Proteomes" id="UP000814128"/>
    </source>
</evidence>
<name>A0ACB8QXA2_9AGAM</name>
<sequence>MPVVPRLSIASTLPAEILACIFQHMQAPLCDVQTPSSSALALRAVTHVCRHWRFAALAFSSLWVDVSTRLDSQRWIAETIRRSGAVPLHVDICWDPRAAADPVPAYVNLLLSEAARAERLSCFGPNLASRLRYIPQQPLKNLTTLALGTLCDDPLVPSDFEALLERSVPRLRELVTMGCQLPWASPLWANVSHTLLSLSIANIAQPLRPSPSELQNFLAKLCSLEHLALDHVLPIYPPHPPDFASSPTLLPRLRSLVVAEDCYENVAAFVASLARPAPTCTLALRFAPHLPSRSTLVMAIPALATAARRFLFADSSQPDRDPTVYDMDLRELPGGTCLAFRLLRITPDAPPLPLLSIDLAAADPASLLLAAPTWSWADAGAAAAALPFALAQCLRLRTFAVECTAFARARAWAAAFRCACVPPSRVRARGPAARGLVAALAGADDEREHEPHDTAHALLELMHQDCTRRAGPLFGSLTHAALCAVDLASALPDSRLLAEALCTALERRAAPLTRLALVGCATSADQVAHLAARLESTGCVLEWDGECCGVGGRVMPRDEERAQI</sequence>
<organism evidence="1 2">
    <name type="scientific">Vararia minispora EC-137</name>
    <dbReference type="NCBI Taxonomy" id="1314806"/>
    <lineage>
        <taxon>Eukaryota</taxon>
        <taxon>Fungi</taxon>
        <taxon>Dikarya</taxon>
        <taxon>Basidiomycota</taxon>
        <taxon>Agaricomycotina</taxon>
        <taxon>Agaricomycetes</taxon>
        <taxon>Russulales</taxon>
        <taxon>Lachnocladiaceae</taxon>
        <taxon>Vararia</taxon>
    </lineage>
</organism>
<comment type="caution">
    <text evidence="1">The sequence shown here is derived from an EMBL/GenBank/DDBJ whole genome shotgun (WGS) entry which is preliminary data.</text>
</comment>
<protein>
    <submittedName>
        <fullName evidence="1">Uncharacterized protein</fullName>
    </submittedName>
</protein>
<proteinExistence type="predicted"/>
<evidence type="ECO:0000313" key="1">
    <source>
        <dbReference type="EMBL" id="KAI0036318.1"/>
    </source>
</evidence>
<dbReference type="Proteomes" id="UP000814128">
    <property type="component" value="Unassembled WGS sequence"/>
</dbReference>
<dbReference type="EMBL" id="MU273473">
    <property type="protein sequence ID" value="KAI0036318.1"/>
    <property type="molecule type" value="Genomic_DNA"/>
</dbReference>
<reference evidence="1" key="1">
    <citation type="submission" date="2021-02" db="EMBL/GenBank/DDBJ databases">
        <authorList>
            <consortium name="DOE Joint Genome Institute"/>
            <person name="Ahrendt S."/>
            <person name="Looney B.P."/>
            <person name="Miyauchi S."/>
            <person name="Morin E."/>
            <person name="Drula E."/>
            <person name="Courty P.E."/>
            <person name="Chicoki N."/>
            <person name="Fauchery L."/>
            <person name="Kohler A."/>
            <person name="Kuo A."/>
            <person name="Labutti K."/>
            <person name="Pangilinan J."/>
            <person name="Lipzen A."/>
            <person name="Riley R."/>
            <person name="Andreopoulos W."/>
            <person name="He G."/>
            <person name="Johnson J."/>
            <person name="Barry K.W."/>
            <person name="Grigoriev I.V."/>
            <person name="Nagy L."/>
            <person name="Hibbett D."/>
            <person name="Henrissat B."/>
            <person name="Matheny P.B."/>
            <person name="Labbe J."/>
            <person name="Martin F."/>
        </authorList>
    </citation>
    <scope>NUCLEOTIDE SEQUENCE</scope>
    <source>
        <strain evidence="1">EC-137</strain>
    </source>
</reference>